<feature type="transmembrane region" description="Helical" evidence="8">
    <location>
        <begin position="332"/>
        <end position="351"/>
    </location>
</feature>
<evidence type="ECO:0000256" key="7">
    <source>
        <dbReference type="ARBA" id="ARBA00023136"/>
    </source>
</evidence>
<dbReference type="EMBL" id="CP043930">
    <property type="protein sequence ID" value="QGQ21336.1"/>
    <property type="molecule type" value="Genomic_DNA"/>
</dbReference>
<reference evidence="10 11" key="1">
    <citation type="submission" date="2019-09" db="EMBL/GenBank/DDBJ databases">
        <title>Gimesia benthica sp. nov., a novel bacterium isolated from deep-sea water of the Northwest Indian Ocean.</title>
        <authorList>
            <person name="Dai X."/>
        </authorList>
    </citation>
    <scope>NUCLEOTIDE SEQUENCE [LARGE SCALE GENOMIC DNA]</scope>
    <source>
        <strain evidence="10 11">E7</strain>
    </source>
</reference>
<dbReference type="KEGG" id="gim:F1728_00870"/>
<feature type="transmembrane region" description="Helical" evidence="8">
    <location>
        <begin position="56"/>
        <end position="77"/>
    </location>
</feature>
<evidence type="ECO:0000256" key="1">
    <source>
        <dbReference type="ARBA" id="ARBA00004651"/>
    </source>
</evidence>
<keyword evidence="4 10" id="KW-0808">Transferase</keyword>
<feature type="transmembrane region" description="Helical" evidence="8">
    <location>
        <begin position="360"/>
        <end position="379"/>
    </location>
</feature>
<dbReference type="GO" id="GO:0005886">
    <property type="term" value="C:plasma membrane"/>
    <property type="evidence" value="ECO:0007669"/>
    <property type="project" value="UniProtKB-SubCell"/>
</dbReference>
<keyword evidence="2" id="KW-1003">Cell membrane</keyword>
<dbReference type="AlphaFoldDB" id="A0A6I6A5L0"/>
<dbReference type="InterPro" id="IPR038731">
    <property type="entry name" value="RgtA/B/C-like"/>
</dbReference>
<proteinExistence type="predicted"/>
<accession>A0A6I6A5L0</accession>
<evidence type="ECO:0000256" key="3">
    <source>
        <dbReference type="ARBA" id="ARBA00022676"/>
    </source>
</evidence>
<protein>
    <submittedName>
        <fullName evidence="10">Phospholipid carrier-dependent glycosyltransferase</fullName>
    </submittedName>
</protein>
<dbReference type="Pfam" id="PF13231">
    <property type="entry name" value="PMT_2"/>
    <property type="match status" value="1"/>
</dbReference>
<keyword evidence="7 8" id="KW-0472">Membrane</keyword>
<dbReference type="GO" id="GO:0009103">
    <property type="term" value="P:lipopolysaccharide biosynthetic process"/>
    <property type="evidence" value="ECO:0007669"/>
    <property type="project" value="UniProtKB-ARBA"/>
</dbReference>
<keyword evidence="5 8" id="KW-0812">Transmembrane</keyword>
<feature type="transmembrane region" description="Helical" evidence="8">
    <location>
        <begin position="268"/>
        <end position="289"/>
    </location>
</feature>
<evidence type="ECO:0000256" key="6">
    <source>
        <dbReference type="ARBA" id="ARBA00022989"/>
    </source>
</evidence>
<evidence type="ECO:0000256" key="5">
    <source>
        <dbReference type="ARBA" id="ARBA00022692"/>
    </source>
</evidence>
<dbReference type="PANTHER" id="PTHR33908">
    <property type="entry name" value="MANNOSYLTRANSFERASE YKCB-RELATED"/>
    <property type="match status" value="1"/>
</dbReference>
<feature type="transmembrane region" description="Helical" evidence="8">
    <location>
        <begin position="174"/>
        <end position="192"/>
    </location>
</feature>
<dbReference type="Proteomes" id="UP000427281">
    <property type="component" value="Chromosome"/>
</dbReference>
<comment type="subcellular location">
    <subcellularLocation>
        <location evidence="1">Cell membrane</location>
        <topology evidence="1">Multi-pass membrane protein</topology>
    </subcellularLocation>
</comment>
<gene>
    <name evidence="10" type="ORF">F1728_00870</name>
</gene>
<feature type="transmembrane region" description="Helical" evidence="8">
    <location>
        <begin position="412"/>
        <end position="430"/>
    </location>
</feature>
<name>A0A6I6A5L0_9PLAN</name>
<organism evidence="10 11">
    <name type="scientific">Gimesia benthica</name>
    <dbReference type="NCBI Taxonomy" id="2608982"/>
    <lineage>
        <taxon>Bacteria</taxon>
        <taxon>Pseudomonadati</taxon>
        <taxon>Planctomycetota</taxon>
        <taxon>Planctomycetia</taxon>
        <taxon>Planctomycetales</taxon>
        <taxon>Planctomycetaceae</taxon>
        <taxon>Gimesia</taxon>
    </lineage>
</organism>
<evidence type="ECO:0000256" key="2">
    <source>
        <dbReference type="ARBA" id="ARBA00022475"/>
    </source>
</evidence>
<keyword evidence="3" id="KW-0328">Glycosyltransferase</keyword>
<evidence type="ECO:0000313" key="10">
    <source>
        <dbReference type="EMBL" id="QGQ21336.1"/>
    </source>
</evidence>
<evidence type="ECO:0000256" key="8">
    <source>
        <dbReference type="SAM" id="Phobius"/>
    </source>
</evidence>
<feature type="transmembrane region" description="Helical" evidence="8">
    <location>
        <begin position="385"/>
        <end position="405"/>
    </location>
</feature>
<feature type="domain" description="Glycosyltransferase RgtA/B/C/D-like" evidence="9">
    <location>
        <begin position="126"/>
        <end position="285"/>
    </location>
</feature>
<dbReference type="PANTHER" id="PTHR33908:SF11">
    <property type="entry name" value="MEMBRANE PROTEIN"/>
    <property type="match status" value="1"/>
</dbReference>
<evidence type="ECO:0000313" key="11">
    <source>
        <dbReference type="Proteomes" id="UP000427281"/>
    </source>
</evidence>
<feature type="transmembrane region" description="Helical" evidence="8">
    <location>
        <begin position="149"/>
        <end position="167"/>
    </location>
</feature>
<sequence>MADSHRCFGICLIPTEKPYIVGNNCETTSARPVTESLLPTLSEPESNQTTSRSSHWCRWALAGIVILFLIWRVPLVLREAGGQDEEWFAIPGWTILETGIPHVPYAPQRQTGSAFYQADEALFALPPLYFYVSAPLYAVLPPTYSTTRLVSITAGVGILILMYLLAIRIFKDPLAGLIAAGLFSLSRLLYFPAVISRPDMLCCLWGLLAILMMYRWHASARRYRDLGLVGLLLGLGMLTHPFALVYCIQLGCWALLVNGTWQQRLLRGTVITGCALAVFALWLPLILAYPEPFRYQFFTNVLDRSGPGLVSRLLFPWPYFATQFQLLREHAGTIQLSLMAAGLVIGTLLAWRSRDHRQRILLLLTWSSIYLLIACQGHHPTKGYWSYPGLLLFLCLGWGLSRLATLLWNRSVVWRLPVLIGAACLVLAMLPGSGIRTWRAHIANWSNVNYNAPRFISRIIQELPADARYTVDRAYVFNFAAAGRQTLLGDNREFAFDARPFPYDYLIVSHDMQDRGLSKEFKGRLVGTWGDPDDPFSCFVEVYVPEDSPVQSLDQTSQK</sequence>
<dbReference type="InterPro" id="IPR050297">
    <property type="entry name" value="LipidA_mod_glycosyltrf_83"/>
</dbReference>
<dbReference type="GO" id="GO:0016763">
    <property type="term" value="F:pentosyltransferase activity"/>
    <property type="evidence" value="ECO:0007669"/>
    <property type="project" value="TreeGrafter"/>
</dbReference>
<keyword evidence="6 8" id="KW-1133">Transmembrane helix</keyword>
<keyword evidence="11" id="KW-1185">Reference proteome</keyword>
<evidence type="ECO:0000256" key="4">
    <source>
        <dbReference type="ARBA" id="ARBA00022679"/>
    </source>
</evidence>
<evidence type="ECO:0000259" key="9">
    <source>
        <dbReference type="Pfam" id="PF13231"/>
    </source>
</evidence>
<feature type="transmembrane region" description="Helical" evidence="8">
    <location>
        <begin position="198"/>
        <end position="216"/>
    </location>
</feature>
<feature type="transmembrane region" description="Helical" evidence="8">
    <location>
        <begin position="228"/>
        <end position="256"/>
    </location>
</feature>